<feature type="transmembrane region" description="Helical" evidence="2">
    <location>
        <begin position="52"/>
        <end position="71"/>
    </location>
</feature>
<evidence type="ECO:0000313" key="3">
    <source>
        <dbReference type="EMBL" id="MEN3226535.1"/>
    </source>
</evidence>
<evidence type="ECO:0000313" key="4">
    <source>
        <dbReference type="Proteomes" id="UP001404845"/>
    </source>
</evidence>
<keyword evidence="2" id="KW-1133">Transmembrane helix</keyword>
<dbReference type="EMBL" id="JAQYXL010000001">
    <property type="protein sequence ID" value="MEN3226535.1"/>
    <property type="molecule type" value="Genomic_DNA"/>
</dbReference>
<sequence>MPNASHREGWQGALQTARPERAPFTVGTALGTVLTLGLALFFAYGHPDQNRWPALALVLALGLDAAARIVARAVRQQTGVETEFRGLPSPMLVLGNATWIGAAVVAVPAGLRPELFPLLASALAGLVAMGACARLALARMVVAIEAAERAAAEAKKAEATKKAETNKRGEGTGR</sequence>
<protein>
    <submittedName>
        <fullName evidence="3">Uncharacterized protein</fullName>
    </submittedName>
</protein>
<dbReference type="Proteomes" id="UP001404845">
    <property type="component" value="Unassembled WGS sequence"/>
</dbReference>
<feature type="transmembrane region" description="Helical" evidence="2">
    <location>
        <begin position="115"/>
        <end position="137"/>
    </location>
</feature>
<feature type="region of interest" description="Disordered" evidence="1">
    <location>
        <begin position="155"/>
        <end position="174"/>
    </location>
</feature>
<comment type="caution">
    <text evidence="3">The sequence shown here is derived from an EMBL/GenBank/DDBJ whole genome shotgun (WGS) entry which is preliminary data.</text>
</comment>
<name>A0ABU9Z648_9HYPH</name>
<accession>A0ABU9Z648</accession>
<dbReference type="RefSeq" id="WP_200670873.1">
    <property type="nucleotide sequence ID" value="NZ_JACWCW010000023.1"/>
</dbReference>
<organism evidence="3 4">
    <name type="scientific">Methylorubrum rhodesianum</name>
    <dbReference type="NCBI Taxonomy" id="29427"/>
    <lineage>
        <taxon>Bacteria</taxon>
        <taxon>Pseudomonadati</taxon>
        <taxon>Pseudomonadota</taxon>
        <taxon>Alphaproteobacteria</taxon>
        <taxon>Hyphomicrobiales</taxon>
        <taxon>Methylobacteriaceae</taxon>
        <taxon>Methylorubrum</taxon>
    </lineage>
</organism>
<keyword evidence="2" id="KW-0812">Transmembrane</keyword>
<proteinExistence type="predicted"/>
<feature type="transmembrane region" description="Helical" evidence="2">
    <location>
        <begin position="91"/>
        <end position="109"/>
    </location>
</feature>
<evidence type="ECO:0000256" key="2">
    <source>
        <dbReference type="SAM" id="Phobius"/>
    </source>
</evidence>
<reference evidence="3 4" key="1">
    <citation type="journal article" date="2023" name="PLoS ONE">
        <title>Complete genome assembly of Hawai'i environmental nontuberculous mycobacteria reveals unexpected co-isolation with methylobacteria.</title>
        <authorList>
            <person name="Hendrix J."/>
            <person name="Epperson L.E."/>
            <person name="Tong E.I."/>
            <person name="Chan Y.L."/>
            <person name="Hasan N.A."/>
            <person name="Dawrs S.N."/>
            <person name="Norton G.J."/>
            <person name="Virdi R."/>
            <person name="Crooks J.L."/>
            <person name="Chan E.D."/>
            <person name="Honda J.R."/>
            <person name="Strong M."/>
        </authorList>
    </citation>
    <scope>NUCLEOTIDE SEQUENCE [LARGE SCALE GENOMIC DNA]</scope>
    <source>
        <strain evidence="3 4">NJH_HI01</strain>
    </source>
</reference>
<feature type="transmembrane region" description="Helical" evidence="2">
    <location>
        <begin position="24"/>
        <end position="46"/>
    </location>
</feature>
<gene>
    <name evidence="3" type="ORF">PUR21_02445</name>
</gene>
<keyword evidence="2" id="KW-0472">Membrane</keyword>
<keyword evidence="4" id="KW-1185">Reference proteome</keyword>
<evidence type="ECO:0000256" key="1">
    <source>
        <dbReference type="SAM" id="MobiDB-lite"/>
    </source>
</evidence>